<evidence type="ECO:0000256" key="1">
    <source>
        <dbReference type="ARBA" id="ARBA00004344"/>
    </source>
</evidence>
<sequence>MTTLTHRGRRAEAGRNSDKKPDGEEDVAADRDLNDNDPNDSKDIRLTLMEEVLLLGLKDKEGYTSFWNDCISSGLRGGILIELALRGRICLEPPSIRKKRLLERKVLLKSDVPTGDVLLDETLRHIKATETAETVQTWIELLTG</sequence>
<evidence type="ECO:0000256" key="2">
    <source>
        <dbReference type="ARBA" id="ARBA00004546"/>
    </source>
</evidence>
<dbReference type="GO" id="GO:0000139">
    <property type="term" value="C:Golgi membrane"/>
    <property type="evidence" value="ECO:0007669"/>
    <property type="project" value="GOC"/>
</dbReference>
<evidence type="ECO:0000313" key="8">
    <source>
        <dbReference type="EMBL" id="NWI28615.1"/>
    </source>
</evidence>
<evidence type="ECO:0000313" key="9">
    <source>
        <dbReference type="Proteomes" id="UP000619137"/>
    </source>
</evidence>
<dbReference type="GO" id="GO:0005802">
    <property type="term" value="C:trans-Golgi network"/>
    <property type="evidence" value="ECO:0007669"/>
    <property type="project" value="TreeGrafter"/>
</dbReference>
<proteinExistence type="inferred from homology"/>
<evidence type="ECO:0000256" key="7">
    <source>
        <dbReference type="SAM" id="MobiDB-lite"/>
    </source>
</evidence>
<dbReference type="GO" id="GO:0070273">
    <property type="term" value="F:phosphatidylinositol-4-phosphate binding"/>
    <property type="evidence" value="ECO:0007669"/>
    <property type="project" value="InterPro"/>
</dbReference>
<dbReference type="GO" id="GO:0032580">
    <property type="term" value="C:Golgi cisterna membrane"/>
    <property type="evidence" value="ECO:0007669"/>
    <property type="project" value="UniProtKB-SubCell"/>
</dbReference>
<name>A0A851A2Q8_SULDA</name>
<accession>A0A851A2Q8</accession>
<dbReference type="GO" id="GO:0048194">
    <property type="term" value="P:Golgi vesicle budding"/>
    <property type="evidence" value="ECO:0007669"/>
    <property type="project" value="TreeGrafter"/>
</dbReference>
<dbReference type="GO" id="GO:0006890">
    <property type="term" value="P:retrograde vesicle-mediated transport, Golgi to endoplasmic reticulum"/>
    <property type="evidence" value="ECO:0007669"/>
    <property type="project" value="TreeGrafter"/>
</dbReference>
<keyword evidence="9" id="KW-1185">Reference proteome</keyword>
<evidence type="ECO:0000256" key="5">
    <source>
        <dbReference type="ARBA" id="ARBA00023121"/>
    </source>
</evidence>
<keyword evidence="4" id="KW-0333">Golgi apparatus</keyword>
<dbReference type="AlphaFoldDB" id="A0A851A2Q8"/>
<dbReference type="GO" id="GO:0007030">
    <property type="term" value="P:Golgi organization"/>
    <property type="evidence" value="ECO:0007669"/>
    <property type="project" value="TreeGrafter"/>
</dbReference>
<organism evidence="8 9">
    <name type="scientific">Sula dactylatra</name>
    <name type="common">Masked booby</name>
    <dbReference type="NCBI Taxonomy" id="56068"/>
    <lineage>
        <taxon>Eukaryota</taxon>
        <taxon>Metazoa</taxon>
        <taxon>Chordata</taxon>
        <taxon>Craniata</taxon>
        <taxon>Vertebrata</taxon>
        <taxon>Euteleostomi</taxon>
        <taxon>Archelosauria</taxon>
        <taxon>Archosauria</taxon>
        <taxon>Dinosauria</taxon>
        <taxon>Saurischia</taxon>
        <taxon>Theropoda</taxon>
        <taxon>Coelurosauria</taxon>
        <taxon>Aves</taxon>
        <taxon>Neognathae</taxon>
        <taxon>Neoaves</taxon>
        <taxon>Aequornithes</taxon>
        <taxon>Suliformes</taxon>
        <taxon>Sulidae</taxon>
        <taxon>Sula</taxon>
    </lineage>
</organism>
<dbReference type="GO" id="GO:0043001">
    <property type="term" value="P:Golgi to plasma membrane protein transport"/>
    <property type="evidence" value="ECO:0007669"/>
    <property type="project" value="TreeGrafter"/>
</dbReference>
<dbReference type="PANTHER" id="PTHR12704:SF4">
    <property type="entry name" value="GOLGI PHOSPHOPROTEIN 3-LIKE"/>
    <property type="match status" value="1"/>
</dbReference>
<comment type="similarity">
    <text evidence="3">Belongs to the GOLPH3/VPS74 family.</text>
</comment>
<feature type="compositionally biased region" description="Basic and acidic residues" evidence="7">
    <location>
        <begin position="10"/>
        <end position="42"/>
    </location>
</feature>
<comment type="subcellular location">
    <subcellularLocation>
        <location evidence="1">Golgi apparatus</location>
        <location evidence="1">Golgi stack membrane</location>
        <topology evidence="1">Peripheral membrane protein</topology>
        <orientation evidence="1">Cytoplasmic side</orientation>
    </subcellularLocation>
    <subcellularLocation>
        <location evidence="2">Golgi apparatus</location>
        <location evidence="2">trans-Golgi network membrane</location>
        <topology evidence="2">Peripheral membrane protein</topology>
        <orientation evidence="2">Cytoplasmic side</orientation>
    </subcellularLocation>
</comment>
<dbReference type="InterPro" id="IPR038261">
    <property type="entry name" value="GPP34-like_sf"/>
</dbReference>
<gene>
    <name evidence="8" type="primary">Golph3l_2</name>
    <name evidence="8" type="ORF">SULDAC_R13783</name>
</gene>
<reference evidence="8" key="1">
    <citation type="submission" date="2019-10" db="EMBL/GenBank/DDBJ databases">
        <title>Bird 10,000 Genomes (B10K) Project - Family phase.</title>
        <authorList>
            <person name="Zhang G."/>
        </authorList>
    </citation>
    <scope>NUCLEOTIDE SEQUENCE</scope>
    <source>
        <strain evidence="8">B10K-DU-002-49</strain>
        <tissue evidence="8">Muscle</tissue>
    </source>
</reference>
<keyword evidence="5" id="KW-0446">Lipid-binding</keyword>
<dbReference type="Pfam" id="PF05719">
    <property type="entry name" value="GPP34"/>
    <property type="match status" value="1"/>
</dbReference>
<dbReference type="EMBL" id="WEKW01016233">
    <property type="protein sequence ID" value="NWI28615.1"/>
    <property type="molecule type" value="Genomic_DNA"/>
</dbReference>
<dbReference type="FunFam" id="1.10.3630.10:FF:000005">
    <property type="entry name" value="Uncharacterized protein"/>
    <property type="match status" value="1"/>
</dbReference>
<dbReference type="Proteomes" id="UP000619137">
    <property type="component" value="Unassembled WGS sequence"/>
</dbReference>
<feature type="non-terminal residue" evidence="8">
    <location>
        <position position="1"/>
    </location>
</feature>
<evidence type="ECO:0000256" key="3">
    <source>
        <dbReference type="ARBA" id="ARBA00007284"/>
    </source>
</evidence>
<protein>
    <submittedName>
        <fullName evidence="8">GLP3L protein</fullName>
    </submittedName>
</protein>
<dbReference type="GO" id="GO:0005829">
    <property type="term" value="C:cytosol"/>
    <property type="evidence" value="ECO:0007669"/>
    <property type="project" value="TreeGrafter"/>
</dbReference>
<keyword evidence="6" id="KW-0472">Membrane</keyword>
<evidence type="ECO:0000256" key="4">
    <source>
        <dbReference type="ARBA" id="ARBA00023034"/>
    </source>
</evidence>
<evidence type="ECO:0000256" key="6">
    <source>
        <dbReference type="ARBA" id="ARBA00023136"/>
    </source>
</evidence>
<dbReference type="Gene3D" id="1.10.3630.10">
    <property type="entry name" value="yeast vps74-n-term truncation variant domain like"/>
    <property type="match status" value="1"/>
</dbReference>
<feature type="region of interest" description="Disordered" evidence="7">
    <location>
        <begin position="1"/>
        <end position="42"/>
    </location>
</feature>
<dbReference type="PANTHER" id="PTHR12704">
    <property type="entry name" value="TRANS-GOLGI PROTEIN GMX33"/>
    <property type="match status" value="1"/>
</dbReference>
<feature type="non-terminal residue" evidence="8">
    <location>
        <position position="144"/>
    </location>
</feature>
<dbReference type="InterPro" id="IPR008628">
    <property type="entry name" value="GPP34-like"/>
</dbReference>
<comment type="caution">
    <text evidence="8">The sequence shown here is derived from an EMBL/GenBank/DDBJ whole genome shotgun (WGS) entry which is preliminary data.</text>
</comment>